<protein>
    <submittedName>
        <fullName evidence="1">Uncharacterized protein</fullName>
    </submittedName>
</protein>
<sequence>MSTQERKMFTLVDKKESSNLKTADFCKAEGISLACFYGAL</sequence>
<dbReference type="EMBL" id="BQKE01000006">
    <property type="protein sequence ID" value="GJM64768.1"/>
    <property type="molecule type" value="Genomic_DNA"/>
</dbReference>
<dbReference type="Proteomes" id="UP001310022">
    <property type="component" value="Unassembled WGS sequence"/>
</dbReference>
<evidence type="ECO:0000313" key="1">
    <source>
        <dbReference type="EMBL" id="GJM64768.1"/>
    </source>
</evidence>
<dbReference type="AlphaFoldDB" id="A0AAN5AQE4"/>
<dbReference type="RefSeq" id="WP_338239822.1">
    <property type="nucleotide sequence ID" value="NZ_BQKE01000006.1"/>
</dbReference>
<proteinExistence type="predicted"/>
<evidence type="ECO:0000313" key="2">
    <source>
        <dbReference type="Proteomes" id="UP001310022"/>
    </source>
</evidence>
<keyword evidence="2" id="KW-1185">Reference proteome</keyword>
<comment type="caution">
    <text evidence="1">The sequence shown here is derived from an EMBL/GenBank/DDBJ whole genome shotgun (WGS) entry which is preliminary data.</text>
</comment>
<organism evidence="1 2">
    <name type="scientific">Persicobacter diffluens</name>
    <dbReference type="NCBI Taxonomy" id="981"/>
    <lineage>
        <taxon>Bacteria</taxon>
        <taxon>Pseudomonadati</taxon>
        <taxon>Bacteroidota</taxon>
        <taxon>Cytophagia</taxon>
        <taxon>Cytophagales</taxon>
        <taxon>Persicobacteraceae</taxon>
        <taxon>Persicobacter</taxon>
    </lineage>
</organism>
<gene>
    <name evidence="1" type="ORF">PEDI_53200</name>
</gene>
<reference evidence="1 2" key="1">
    <citation type="submission" date="2021-12" db="EMBL/GenBank/DDBJ databases">
        <title>Genome sequencing of bacteria with rrn-lacking chromosome and rrn-plasmid.</title>
        <authorList>
            <person name="Anda M."/>
            <person name="Iwasaki W."/>
        </authorList>
    </citation>
    <scope>NUCLEOTIDE SEQUENCE [LARGE SCALE GENOMIC DNA]</scope>
    <source>
        <strain evidence="1 2">NBRC 15940</strain>
    </source>
</reference>
<accession>A0AAN5AQE4</accession>
<name>A0AAN5AQE4_9BACT</name>